<name>A0A7U3Q1B9_EPIFF</name>
<dbReference type="GO" id="GO:0000172">
    <property type="term" value="C:ribonuclease MRP complex"/>
    <property type="evidence" value="ECO:0007669"/>
    <property type="project" value="TreeGrafter"/>
</dbReference>
<evidence type="ECO:0000313" key="1">
    <source>
        <dbReference type="EMBL" id="QPH16554.1"/>
    </source>
</evidence>
<dbReference type="GO" id="GO:0034965">
    <property type="term" value="P:intronic box C/D snoRNA processing"/>
    <property type="evidence" value="ECO:0007669"/>
    <property type="project" value="TreeGrafter"/>
</dbReference>
<dbReference type="GO" id="GO:0004526">
    <property type="term" value="F:ribonuclease P activity"/>
    <property type="evidence" value="ECO:0007669"/>
    <property type="project" value="TreeGrafter"/>
</dbReference>
<protein>
    <submittedName>
        <fullName evidence="1">Uncharacterized protein</fullName>
    </submittedName>
</protein>
<gene>
    <name evidence="1" type="ORF">C2857_001226</name>
</gene>
<dbReference type="GO" id="GO:0008033">
    <property type="term" value="P:tRNA processing"/>
    <property type="evidence" value="ECO:0007669"/>
    <property type="project" value="InterPro"/>
</dbReference>
<organism evidence="1 2">
    <name type="scientific">Epichloe festucae (strain Fl1)</name>
    <dbReference type="NCBI Taxonomy" id="877507"/>
    <lineage>
        <taxon>Eukaryota</taxon>
        <taxon>Fungi</taxon>
        <taxon>Dikarya</taxon>
        <taxon>Ascomycota</taxon>
        <taxon>Pezizomycotina</taxon>
        <taxon>Sordariomycetes</taxon>
        <taxon>Hypocreomycetidae</taxon>
        <taxon>Hypocreales</taxon>
        <taxon>Clavicipitaceae</taxon>
        <taxon>Epichloe</taxon>
    </lineage>
</organism>
<keyword evidence="2" id="KW-1185">Reference proteome</keyword>
<dbReference type="GO" id="GO:0006364">
    <property type="term" value="P:rRNA processing"/>
    <property type="evidence" value="ECO:0007669"/>
    <property type="project" value="InterPro"/>
</dbReference>
<dbReference type="PANTHER" id="PTHR28272:SF1">
    <property type="entry name" value="RIBONUCLEASES P_MRP PROTEIN SUBUNIT POP3"/>
    <property type="match status" value="1"/>
</dbReference>
<accession>A0A7U3Q1B9</accession>
<sequence length="245" mass="26422">MTTPSQAAGRKRLMHHLDTPFSTVPWPEISLGDQDTILELLCNLLNPIGQHRTTHVKASKGKRAAKREASATEVKSEVKSEATVPKPAKPELVDHIVVGFNAISRGLEMMSSDSETIENKGSSDHPYSMIFVARGNQPAAFNCHFPKMVGVASRKGDSTKNIKLIGLSKPCSNRLAACLGIARVSSLAIKKDAPGVEALWAFVDGHVASVDIAWLNNPGSIQYKPTHIAVVETTVGPKRIKTSKN</sequence>
<dbReference type="GO" id="GO:0000171">
    <property type="term" value="F:ribonuclease MRP activity"/>
    <property type="evidence" value="ECO:0007669"/>
    <property type="project" value="TreeGrafter"/>
</dbReference>
<dbReference type="EMBL" id="CP031390">
    <property type="protein sequence ID" value="QPH16554.1"/>
    <property type="molecule type" value="Genomic_DNA"/>
</dbReference>
<dbReference type="OrthoDB" id="20109at2759"/>
<proteinExistence type="predicted"/>
<dbReference type="PANTHER" id="PTHR28272">
    <property type="entry name" value="RIBONUCLEASES P/MRP PROTEIN SUBUNIT POP3"/>
    <property type="match status" value="1"/>
</dbReference>
<dbReference type="InterPro" id="IPR013241">
    <property type="entry name" value="RNase_P_Pop3"/>
</dbReference>
<dbReference type="Proteomes" id="UP000594364">
    <property type="component" value="Chromosome 6"/>
</dbReference>
<reference evidence="1 2" key="1">
    <citation type="journal article" date="2018" name="PLoS Genet.">
        <title>Repeat elements organise 3D genome structure and mediate transcription in the filamentous fungus Epichloe festucae.</title>
        <authorList>
            <person name="Winter D.J."/>
            <person name="Ganley A.R.D."/>
            <person name="Young C.A."/>
            <person name="Liachko I."/>
            <person name="Schardl C.L."/>
            <person name="Dupont P.Y."/>
            <person name="Berry D."/>
            <person name="Ram A."/>
            <person name="Scott B."/>
            <person name="Cox M.P."/>
        </authorList>
    </citation>
    <scope>NUCLEOTIDE SEQUENCE [LARGE SCALE GENOMIC DNA]</scope>
    <source>
        <strain evidence="1 2">Fl1</strain>
    </source>
</reference>
<dbReference type="GO" id="GO:0005829">
    <property type="term" value="C:cytosol"/>
    <property type="evidence" value="ECO:0007669"/>
    <property type="project" value="TreeGrafter"/>
</dbReference>
<dbReference type="Pfam" id="PF08228">
    <property type="entry name" value="RNase_P_pop3"/>
    <property type="match status" value="1"/>
</dbReference>
<dbReference type="GO" id="GO:0005655">
    <property type="term" value="C:nucleolar ribonuclease P complex"/>
    <property type="evidence" value="ECO:0007669"/>
    <property type="project" value="TreeGrafter"/>
</dbReference>
<evidence type="ECO:0000313" key="2">
    <source>
        <dbReference type="Proteomes" id="UP000594364"/>
    </source>
</evidence>
<dbReference type="AlphaFoldDB" id="A0A7U3Q1B9"/>